<organism evidence="3 4">
    <name type="scientific">Apiospora hydei</name>
    <dbReference type="NCBI Taxonomy" id="1337664"/>
    <lineage>
        <taxon>Eukaryota</taxon>
        <taxon>Fungi</taxon>
        <taxon>Dikarya</taxon>
        <taxon>Ascomycota</taxon>
        <taxon>Pezizomycotina</taxon>
        <taxon>Sordariomycetes</taxon>
        <taxon>Xylariomycetidae</taxon>
        <taxon>Amphisphaeriales</taxon>
        <taxon>Apiosporaceae</taxon>
        <taxon>Apiospora</taxon>
    </lineage>
</organism>
<feature type="compositionally biased region" description="Basic and acidic residues" evidence="1">
    <location>
        <begin position="556"/>
        <end position="567"/>
    </location>
</feature>
<sequence>MEDTQSPMPPSPYNTRVVSLGQPKAFDPAEENRGEGRSPAHRARGLLWQWSSELLMCFLIFGVPFVALGTLLPYHGKPLPQWPYRITINSLLSVYSTALKAAIGLVLSSGIAQLQWAWFTTQRSLYDVVRYDEATRGPWGSLRIIWAHRLRQPLTALGALVMVLIIAVEPFVQQILRTVDCSFHLDHERATIPRANVYGDLVLEKASHELFQRDAIELRSAIFDGVGAAGTMQVAGCGTGNCTFPPTFATMGLCHECHDVSDQFTIESSCVAKRPYLASQWNRCPGDTSISINSTLRLGDLHTWGHFQWPTGNRLGPDPQALFSMTQGVIRPTGAVIRFMAFGTPYSEFKVNPISGQQITGCESNKGWPCQGHGAAECTISPCVKEYSATVEGGQLKETFISKSSPIETSTGLRNLSKSALLDAQCLTEALKDELEQRQYFVDPGVRWHTFNVSQDNQTAMPIYPTLLETGCLYYIPEQSQLLEVLTNQLENFGPDLKGQVMPSGLLAPVVEHGSAPILLPSRPTKDELEKASREIGLTLEMEPRQYYQLEALDLDAAKRKPHEKNNSSRSLLGDS</sequence>
<keyword evidence="2" id="KW-0812">Transmembrane</keyword>
<dbReference type="PANTHER" id="PTHR35394:SF5">
    <property type="entry name" value="DUF3176 DOMAIN-CONTAINING PROTEIN"/>
    <property type="match status" value="1"/>
</dbReference>
<keyword evidence="4" id="KW-1185">Reference proteome</keyword>
<evidence type="ECO:0000256" key="2">
    <source>
        <dbReference type="SAM" id="Phobius"/>
    </source>
</evidence>
<keyword evidence="2" id="KW-0472">Membrane</keyword>
<reference evidence="3 4" key="1">
    <citation type="submission" date="2023-01" db="EMBL/GenBank/DDBJ databases">
        <title>Analysis of 21 Apiospora genomes using comparative genomics revels a genus with tremendous synthesis potential of carbohydrate active enzymes and secondary metabolites.</title>
        <authorList>
            <person name="Sorensen T."/>
        </authorList>
    </citation>
    <scope>NUCLEOTIDE SEQUENCE [LARGE SCALE GENOMIC DNA]</scope>
    <source>
        <strain evidence="3 4">CBS 114990</strain>
    </source>
</reference>
<comment type="caution">
    <text evidence="3">The sequence shown here is derived from an EMBL/GenBank/DDBJ whole genome shotgun (WGS) entry which is preliminary data.</text>
</comment>
<evidence type="ECO:0000256" key="1">
    <source>
        <dbReference type="SAM" id="MobiDB-lite"/>
    </source>
</evidence>
<dbReference type="PANTHER" id="PTHR35394">
    <property type="entry name" value="DUF3176 DOMAIN-CONTAINING PROTEIN"/>
    <property type="match status" value="1"/>
</dbReference>
<accession>A0ABR1VWC4</accession>
<keyword evidence="2" id="KW-1133">Transmembrane helix</keyword>
<dbReference type="Proteomes" id="UP001433268">
    <property type="component" value="Unassembled WGS sequence"/>
</dbReference>
<name>A0ABR1VWC4_9PEZI</name>
<protein>
    <submittedName>
        <fullName evidence="3">Uncharacterized protein</fullName>
    </submittedName>
</protein>
<dbReference type="Pfam" id="PF11374">
    <property type="entry name" value="DUF3176"/>
    <property type="match status" value="1"/>
</dbReference>
<proteinExistence type="predicted"/>
<feature type="region of interest" description="Disordered" evidence="1">
    <location>
        <begin position="556"/>
        <end position="576"/>
    </location>
</feature>
<feature type="transmembrane region" description="Helical" evidence="2">
    <location>
        <begin position="54"/>
        <end position="74"/>
    </location>
</feature>
<dbReference type="InterPro" id="IPR021514">
    <property type="entry name" value="DUF3176"/>
</dbReference>
<dbReference type="EMBL" id="JAQQWN010000007">
    <property type="protein sequence ID" value="KAK8075524.1"/>
    <property type="molecule type" value="Genomic_DNA"/>
</dbReference>
<dbReference type="GeneID" id="92047562"/>
<evidence type="ECO:0000313" key="3">
    <source>
        <dbReference type="EMBL" id="KAK8075524.1"/>
    </source>
</evidence>
<feature type="transmembrane region" description="Helical" evidence="2">
    <location>
        <begin position="94"/>
        <end position="114"/>
    </location>
</feature>
<evidence type="ECO:0000313" key="4">
    <source>
        <dbReference type="Proteomes" id="UP001433268"/>
    </source>
</evidence>
<gene>
    <name evidence="3" type="ORF">PG997_010187</name>
</gene>
<dbReference type="RefSeq" id="XP_066666464.1">
    <property type="nucleotide sequence ID" value="XM_066814502.1"/>
</dbReference>
<feature type="transmembrane region" description="Helical" evidence="2">
    <location>
        <begin position="153"/>
        <end position="172"/>
    </location>
</feature>